<keyword evidence="7" id="KW-1185">Reference proteome</keyword>
<proteinExistence type="inferred from homology"/>
<evidence type="ECO:0000256" key="2">
    <source>
        <dbReference type="ARBA" id="ARBA00022692"/>
    </source>
</evidence>
<dbReference type="InterPro" id="IPR036734">
    <property type="entry name" value="Neur_chan_lig-bd_sf"/>
</dbReference>
<feature type="transmembrane region" description="Helical" evidence="5">
    <location>
        <begin position="514"/>
        <end position="534"/>
    </location>
</feature>
<comment type="similarity">
    <text evidence="5">Belongs to the ligand-gated ion channel (TC 1.A.9) family.</text>
</comment>
<feature type="domain" description="Neurotransmitter-gated ion-channel ligand-binding" evidence="6">
    <location>
        <begin position="206"/>
        <end position="375"/>
    </location>
</feature>
<dbReference type="InterPro" id="IPR006201">
    <property type="entry name" value="Neur_channel"/>
</dbReference>
<comment type="caution">
    <text evidence="5">Lacks conserved residue(s) required for the propagation of feature annotation.</text>
</comment>
<dbReference type="AlphaFoldDB" id="A0A0R3RJK7"/>
<keyword evidence="4 5" id="KW-0472">Membrane</keyword>
<evidence type="ECO:0000256" key="3">
    <source>
        <dbReference type="ARBA" id="ARBA00022989"/>
    </source>
</evidence>
<dbReference type="SUPFAM" id="SSF90112">
    <property type="entry name" value="Neurotransmitter-gated ion-channel transmembrane pore"/>
    <property type="match status" value="1"/>
</dbReference>
<evidence type="ECO:0000313" key="8">
    <source>
        <dbReference type="WBParaSite" id="EEL_0000166601-mRNA-1"/>
    </source>
</evidence>
<organism evidence="7 8">
    <name type="scientific">Elaeophora elaphi</name>
    <dbReference type="NCBI Taxonomy" id="1147741"/>
    <lineage>
        <taxon>Eukaryota</taxon>
        <taxon>Metazoa</taxon>
        <taxon>Ecdysozoa</taxon>
        <taxon>Nematoda</taxon>
        <taxon>Chromadorea</taxon>
        <taxon>Rhabditida</taxon>
        <taxon>Spirurina</taxon>
        <taxon>Spiruromorpha</taxon>
        <taxon>Filarioidea</taxon>
        <taxon>Onchocercidae</taxon>
        <taxon>Elaeophora</taxon>
    </lineage>
</organism>
<keyword evidence="5" id="KW-0406">Ion transport</keyword>
<dbReference type="InterPro" id="IPR006202">
    <property type="entry name" value="Neur_chan_lig-bd"/>
</dbReference>
<evidence type="ECO:0000313" key="7">
    <source>
        <dbReference type="Proteomes" id="UP000050640"/>
    </source>
</evidence>
<accession>A0A0R3RJK7</accession>
<keyword evidence="3 5" id="KW-1133">Transmembrane helix</keyword>
<dbReference type="InterPro" id="IPR018000">
    <property type="entry name" value="Neurotransmitter_ion_chnl_CS"/>
</dbReference>
<dbReference type="GO" id="GO:0004888">
    <property type="term" value="F:transmembrane signaling receptor activity"/>
    <property type="evidence" value="ECO:0007669"/>
    <property type="project" value="InterPro"/>
</dbReference>
<sequence>MVVLHDLNKCKRSVHHHFTVVSFAETIRQMAQLIMHSVSCKSYIPIENSSTHFLVSKCRICFSIGDIWPRDDYDWSGQSGKRWANSVTGMKKFNSLVSIDSKEMIVEGSNNEPKDESKKVIITHPDTIHSTNTLINKPNVNISDEKKSIVLNLMANLSNLDDCTGICDRISAYFEFFNQKKKPRYHIFVLSHYGSSYIFPILRSVNYDNSTVPTAFPDLPVDVSFALKIIHLANFDSRNMDYTIDFEMQMSWIDPRLMNNYTKWIRIWEKRILDQIWKPDPYFVNSKHSHFHYVSFPNFRMLISPNGLVVYTMRLTLQPSCYMVFCRFPHDDQQCQLLISSLSHIPSSVRFSWLSTNPINMMSTHPSPDFSLVSVDTHHCVINKEFSVPSSCLRVLFKLKRTGARFIIEKYIPSSLAMFFAWIAPFVPYNYEEVRIITPISVKHVHISYITPLDTWFRAMKVFTVLSLFESVVVLALIRATRAIEKRGLEAANEFERENFRIKKRQVIRLYRRLDNFTQILSPLLFTTFLMYYIMNVVHGEDSECNANKKTRKGNDVKNKCKRDI</sequence>
<dbReference type="Gene3D" id="1.20.58.390">
    <property type="entry name" value="Neurotransmitter-gated ion-channel transmembrane domain"/>
    <property type="match status" value="1"/>
</dbReference>
<evidence type="ECO:0000256" key="1">
    <source>
        <dbReference type="ARBA" id="ARBA00004141"/>
    </source>
</evidence>
<name>A0A0R3RJK7_9BILA</name>
<dbReference type="WBParaSite" id="EEL_0000166601-mRNA-1">
    <property type="protein sequence ID" value="EEL_0000166601-mRNA-1"/>
    <property type="gene ID" value="EEL_0000166601"/>
</dbReference>
<dbReference type="SUPFAM" id="SSF63712">
    <property type="entry name" value="Nicotinic receptor ligand binding domain-like"/>
    <property type="match status" value="1"/>
</dbReference>
<protein>
    <submittedName>
        <fullName evidence="8">Neur_chan_LBD domain-containing protein</fullName>
    </submittedName>
</protein>
<dbReference type="InterPro" id="IPR038050">
    <property type="entry name" value="Neuro_actylchol_rec"/>
</dbReference>
<dbReference type="GO" id="GO:0016020">
    <property type="term" value="C:membrane"/>
    <property type="evidence" value="ECO:0007669"/>
    <property type="project" value="UniProtKB-SubCell"/>
</dbReference>
<dbReference type="STRING" id="1147741.A0A0R3RJK7"/>
<evidence type="ECO:0000256" key="4">
    <source>
        <dbReference type="ARBA" id="ARBA00023136"/>
    </source>
</evidence>
<keyword evidence="5" id="KW-0813">Transport</keyword>
<comment type="subcellular location">
    <subcellularLocation>
        <location evidence="1">Membrane</location>
        <topology evidence="1">Multi-pass membrane protein</topology>
    </subcellularLocation>
</comment>
<dbReference type="CDD" id="cd18987">
    <property type="entry name" value="LGIC_ECD_anion"/>
    <property type="match status" value="1"/>
</dbReference>
<dbReference type="Gene3D" id="2.70.170.10">
    <property type="entry name" value="Neurotransmitter-gated ion-channel ligand-binding domain"/>
    <property type="match status" value="1"/>
</dbReference>
<dbReference type="GO" id="GO:0005230">
    <property type="term" value="F:extracellular ligand-gated monoatomic ion channel activity"/>
    <property type="evidence" value="ECO:0007669"/>
    <property type="project" value="InterPro"/>
</dbReference>
<dbReference type="PROSITE" id="PS00236">
    <property type="entry name" value="NEUROTR_ION_CHANNEL"/>
    <property type="match status" value="1"/>
</dbReference>
<dbReference type="Proteomes" id="UP000050640">
    <property type="component" value="Unplaced"/>
</dbReference>
<keyword evidence="5" id="KW-0407">Ion channel</keyword>
<dbReference type="PRINTS" id="PR00252">
    <property type="entry name" value="NRIONCHANNEL"/>
</dbReference>
<reference evidence="8" key="1">
    <citation type="submission" date="2017-02" db="UniProtKB">
        <authorList>
            <consortium name="WormBaseParasite"/>
        </authorList>
    </citation>
    <scope>IDENTIFICATION</scope>
</reference>
<evidence type="ECO:0000256" key="5">
    <source>
        <dbReference type="RuleBase" id="RU000687"/>
    </source>
</evidence>
<dbReference type="Pfam" id="PF02931">
    <property type="entry name" value="Neur_chan_LBD"/>
    <property type="match status" value="1"/>
</dbReference>
<dbReference type="InterPro" id="IPR036719">
    <property type="entry name" value="Neuro-gated_channel_TM_sf"/>
</dbReference>
<dbReference type="PANTHER" id="PTHR18945">
    <property type="entry name" value="NEUROTRANSMITTER GATED ION CHANNEL"/>
    <property type="match status" value="1"/>
</dbReference>
<keyword evidence="2 5" id="KW-0812">Transmembrane</keyword>
<evidence type="ECO:0000259" key="6">
    <source>
        <dbReference type="Pfam" id="PF02931"/>
    </source>
</evidence>